<dbReference type="AlphaFoldDB" id="A0A229RCU8"/>
<accession>A0A229RCU8</accession>
<comment type="caution">
    <text evidence="2">The sequence shown here is derived from an EMBL/GenBank/DDBJ whole genome shotgun (WGS) entry which is preliminary data.</text>
</comment>
<keyword evidence="3" id="KW-1185">Reference proteome</keyword>
<reference evidence="2 3" key="1">
    <citation type="submission" date="2017-07" db="EMBL/GenBank/DDBJ databases">
        <title>Amycolatopsis alba DSM 44262 Genome sequencing and assembly.</title>
        <authorList>
            <person name="Kaur N."/>
            <person name="Mayilraj S."/>
        </authorList>
    </citation>
    <scope>NUCLEOTIDE SEQUENCE [LARGE SCALE GENOMIC DNA]</scope>
    <source>
        <strain evidence="2 3">DSM 44262</strain>
    </source>
</reference>
<feature type="compositionally biased region" description="Basic and acidic residues" evidence="1">
    <location>
        <begin position="1"/>
        <end position="12"/>
    </location>
</feature>
<feature type="compositionally biased region" description="Basic residues" evidence="1">
    <location>
        <begin position="85"/>
        <end position="110"/>
    </location>
</feature>
<evidence type="ECO:0000313" key="2">
    <source>
        <dbReference type="EMBL" id="OXM44492.1"/>
    </source>
</evidence>
<dbReference type="Proteomes" id="UP000215563">
    <property type="component" value="Unassembled WGS sequence"/>
</dbReference>
<proteinExistence type="predicted"/>
<feature type="region of interest" description="Disordered" evidence="1">
    <location>
        <begin position="1"/>
        <end position="123"/>
    </location>
</feature>
<name>A0A229RCU8_AMYAL</name>
<feature type="compositionally biased region" description="Pro residues" evidence="1">
    <location>
        <begin position="20"/>
        <end position="32"/>
    </location>
</feature>
<evidence type="ECO:0000313" key="3">
    <source>
        <dbReference type="Proteomes" id="UP000215563"/>
    </source>
</evidence>
<protein>
    <submittedName>
        <fullName evidence="2">Uncharacterized protein</fullName>
    </submittedName>
</protein>
<sequence>MAPESGNRKIRDWGFLCATPAPPTTPTAPPPRTAIAVGPTPTPTTTPPTPPPKPRTGSRSGGSRIRRHPLTAPTSIRERGEHHEPRRRHATPGRADHARRRRHRNHRPRLRTLGVHMREHAAQ</sequence>
<evidence type="ECO:0000256" key="1">
    <source>
        <dbReference type="SAM" id="MobiDB-lite"/>
    </source>
</evidence>
<organism evidence="2 3">
    <name type="scientific">Amycolatopsis alba DSM 44262</name>
    <dbReference type="NCBI Taxonomy" id="1125972"/>
    <lineage>
        <taxon>Bacteria</taxon>
        <taxon>Bacillati</taxon>
        <taxon>Actinomycetota</taxon>
        <taxon>Actinomycetes</taxon>
        <taxon>Pseudonocardiales</taxon>
        <taxon>Pseudonocardiaceae</taxon>
        <taxon>Amycolatopsis</taxon>
    </lineage>
</organism>
<feature type="compositionally biased region" description="Pro residues" evidence="1">
    <location>
        <begin position="40"/>
        <end position="54"/>
    </location>
</feature>
<gene>
    <name evidence="2" type="ORF">CFP75_34300</name>
</gene>
<dbReference type="EMBL" id="NMQU01000119">
    <property type="protein sequence ID" value="OXM44492.1"/>
    <property type="molecule type" value="Genomic_DNA"/>
</dbReference>